<feature type="non-terminal residue" evidence="1">
    <location>
        <position position="1"/>
    </location>
</feature>
<gene>
    <name evidence="1" type="ORF">MNOR_LOCUS41</name>
</gene>
<proteinExistence type="predicted"/>
<dbReference type="EMBL" id="CAXKWB010000008">
    <property type="protein sequence ID" value="CAL4058597.1"/>
    <property type="molecule type" value="Genomic_DNA"/>
</dbReference>
<evidence type="ECO:0000313" key="2">
    <source>
        <dbReference type="Proteomes" id="UP001497623"/>
    </source>
</evidence>
<sequence>NISTKVPNLANNHLNKFAKYTTNNHKFILPKYAINNSMKTTLEYEIKREGNKTPFSPSTYYAATTKLSKFAELNPLAITESLKVSPASPIRLGITTTTTLSNFGETTGQSTSKNSETINSFTASLHTAQPTEETLAVAATSSGQDLLQAATSSGGQNAAGSS</sequence>
<protein>
    <recommendedName>
        <fullName evidence="3">Apolipoprotein B</fullName>
    </recommendedName>
</protein>
<comment type="caution">
    <text evidence="1">The sequence shown here is derived from an EMBL/GenBank/DDBJ whole genome shotgun (WGS) entry which is preliminary data.</text>
</comment>
<reference evidence="1 2" key="1">
    <citation type="submission" date="2024-05" db="EMBL/GenBank/DDBJ databases">
        <authorList>
            <person name="Wallberg A."/>
        </authorList>
    </citation>
    <scope>NUCLEOTIDE SEQUENCE [LARGE SCALE GENOMIC DNA]</scope>
</reference>
<organism evidence="1 2">
    <name type="scientific">Meganyctiphanes norvegica</name>
    <name type="common">Northern krill</name>
    <name type="synonym">Thysanopoda norvegica</name>
    <dbReference type="NCBI Taxonomy" id="48144"/>
    <lineage>
        <taxon>Eukaryota</taxon>
        <taxon>Metazoa</taxon>
        <taxon>Ecdysozoa</taxon>
        <taxon>Arthropoda</taxon>
        <taxon>Crustacea</taxon>
        <taxon>Multicrustacea</taxon>
        <taxon>Malacostraca</taxon>
        <taxon>Eumalacostraca</taxon>
        <taxon>Eucarida</taxon>
        <taxon>Euphausiacea</taxon>
        <taxon>Euphausiidae</taxon>
        <taxon>Meganyctiphanes</taxon>
    </lineage>
</organism>
<keyword evidence="2" id="KW-1185">Reference proteome</keyword>
<evidence type="ECO:0000313" key="1">
    <source>
        <dbReference type="EMBL" id="CAL4058597.1"/>
    </source>
</evidence>
<name>A0AAV2PIL3_MEGNR</name>
<evidence type="ECO:0008006" key="3">
    <source>
        <dbReference type="Google" id="ProtNLM"/>
    </source>
</evidence>
<accession>A0AAV2PIL3</accession>
<dbReference type="AlphaFoldDB" id="A0AAV2PIL3"/>
<dbReference type="Proteomes" id="UP001497623">
    <property type="component" value="Unassembled WGS sequence"/>
</dbReference>
<feature type="non-terminal residue" evidence="1">
    <location>
        <position position="162"/>
    </location>
</feature>